<dbReference type="InterPro" id="IPR001739">
    <property type="entry name" value="Methyl_CpG_DNA-bd"/>
</dbReference>
<proteinExistence type="predicted"/>
<dbReference type="EMBL" id="JARAOO010000011">
    <property type="protein sequence ID" value="KAJ7951900.1"/>
    <property type="molecule type" value="Genomic_DNA"/>
</dbReference>
<dbReference type="Proteomes" id="UP001163823">
    <property type="component" value="Chromosome 11"/>
</dbReference>
<reference evidence="8" key="1">
    <citation type="journal article" date="2023" name="Science">
        <title>Elucidation of the pathway for biosynthesis of saponin adjuvants from the soapbark tree.</title>
        <authorList>
            <person name="Reed J."/>
            <person name="Orme A."/>
            <person name="El-Demerdash A."/>
            <person name="Owen C."/>
            <person name="Martin L.B.B."/>
            <person name="Misra R.C."/>
            <person name="Kikuchi S."/>
            <person name="Rejzek M."/>
            <person name="Martin A.C."/>
            <person name="Harkess A."/>
            <person name="Leebens-Mack J."/>
            <person name="Louveau T."/>
            <person name="Stephenson M.J."/>
            <person name="Osbourn A."/>
        </authorList>
    </citation>
    <scope>NUCLEOTIDE SEQUENCE</scope>
    <source>
        <strain evidence="8">S10</strain>
    </source>
</reference>
<evidence type="ECO:0000256" key="6">
    <source>
        <dbReference type="SAM" id="MobiDB-lite"/>
    </source>
</evidence>
<name>A0AAD7PEJ9_QUISA</name>
<feature type="compositionally biased region" description="Basic and acidic residues" evidence="6">
    <location>
        <begin position="214"/>
        <end position="237"/>
    </location>
</feature>
<feature type="region of interest" description="Disordered" evidence="6">
    <location>
        <begin position="71"/>
        <end position="273"/>
    </location>
</feature>
<feature type="compositionally biased region" description="Basic and acidic residues" evidence="6">
    <location>
        <begin position="118"/>
        <end position="152"/>
    </location>
</feature>
<dbReference type="InterPro" id="IPR039622">
    <property type="entry name" value="MBD10/11"/>
</dbReference>
<feature type="compositionally biased region" description="Basic and acidic residues" evidence="6">
    <location>
        <begin position="161"/>
        <end position="189"/>
    </location>
</feature>
<dbReference type="Pfam" id="PF01429">
    <property type="entry name" value="MBD"/>
    <property type="match status" value="1"/>
</dbReference>
<evidence type="ECO:0000256" key="4">
    <source>
        <dbReference type="ARBA" id="ARBA00023163"/>
    </source>
</evidence>
<dbReference type="KEGG" id="qsa:O6P43_027878"/>
<evidence type="ECO:0000313" key="9">
    <source>
        <dbReference type="Proteomes" id="UP001163823"/>
    </source>
</evidence>
<feature type="region of interest" description="Disordered" evidence="6">
    <location>
        <begin position="293"/>
        <end position="373"/>
    </location>
</feature>
<evidence type="ECO:0000256" key="1">
    <source>
        <dbReference type="ARBA" id="ARBA00004123"/>
    </source>
</evidence>
<evidence type="ECO:0000256" key="3">
    <source>
        <dbReference type="ARBA" id="ARBA00023125"/>
    </source>
</evidence>
<feature type="compositionally biased region" description="Basic residues" evidence="6">
    <location>
        <begin position="108"/>
        <end position="117"/>
    </location>
</feature>
<evidence type="ECO:0000256" key="2">
    <source>
        <dbReference type="ARBA" id="ARBA00023015"/>
    </source>
</evidence>
<keyword evidence="3" id="KW-0238">DNA-binding</keyword>
<sequence length="373" mass="41235">MESTVMVEMKGQSEPKDEVLSVELPAPPAWKKLFLPKEGGTPRKNEIVFFAPTGEEINNRKQLEQYLKVHPGNPAISEFDWGTGETPRRSARISEKAKSTPPPESEHPKKRSRKSSGSKKDTKVLESAPEESKVESAFEETKVESASEETKVQHPKKRSRKSSDSNKDAKELESAPEETKVESASEETKVQSAEGTKVETEEIQMQDADIANKQVEESNKEKDVSKENQLEKGDKQQQPEQTDNQDVNMEETIPEDSDKSKIPKDDEVIKDSHVEVVAVTKTKVEEVVTTVVIENKKEGPPTESEKEYGLADNKQDKSDATTAQTNGGAERDKGNNIQAEEQDNKIDGEVSANGKVIGLGHDPQHPSPPPVSC</sequence>
<dbReference type="InterPro" id="IPR016177">
    <property type="entry name" value="DNA-bd_dom_sf"/>
</dbReference>
<dbReference type="Gene3D" id="3.30.890.10">
    <property type="entry name" value="Methyl-cpg-binding Protein 2, Chain A"/>
    <property type="match status" value="1"/>
</dbReference>
<dbReference type="GO" id="GO:0003677">
    <property type="term" value="F:DNA binding"/>
    <property type="evidence" value="ECO:0007669"/>
    <property type="project" value="UniProtKB-KW"/>
</dbReference>
<feature type="compositionally biased region" description="Polar residues" evidence="6">
    <location>
        <begin position="238"/>
        <end position="247"/>
    </location>
</feature>
<dbReference type="GO" id="GO:0005634">
    <property type="term" value="C:nucleus"/>
    <property type="evidence" value="ECO:0007669"/>
    <property type="project" value="UniProtKB-SubCell"/>
</dbReference>
<keyword evidence="9" id="KW-1185">Reference proteome</keyword>
<dbReference type="PROSITE" id="PS50982">
    <property type="entry name" value="MBD"/>
    <property type="match status" value="1"/>
</dbReference>
<comment type="subcellular location">
    <subcellularLocation>
        <location evidence="1">Nucleus</location>
    </subcellularLocation>
</comment>
<feature type="compositionally biased region" description="Basic and acidic residues" evidence="6">
    <location>
        <begin position="86"/>
        <end position="98"/>
    </location>
</feature>
<gene>
    <name evidence="8" type="ORF">O6P43_027878</name>
</gene>
<dbReference type="AlphaFoldDB" id="A0AAD7PEJ9"/>
<feature type="compositionally biased region" description="Basic and acidic residues" evidence="6">
    <location>
        <begin position="256"/>
        <end position="273"/>
    </location>
</feature>
<organism evidence="8 9">
    <name type="scientific">Quillaja saponaria</name>
    <name type="common">Soap bark tree</name>
    <dbReference type="NCBI Taxonomy" id="32244"/>
    <lineage>
        <taxon>Eukaryota</taxon>
        <taxon>Viridiplantae</taxon>
        <taxon>Streptophyta</taxon>
        <taxon>Embryophyta</taxon>
        <taxon>Tracheophyta</taxon>
        <taxon>Spermatophyta</taxon>
        <taxon>Magnoliopsida</taxon>
        <taxon>eudicotyledons</taxon>
        <taxon>Gunneridae</taxon>
        <taxon>Pentapetalae</taxon>
        <taxon>rosids</taxon>
        <taxon>fabids</taxon>
        <taxon>Fabales</taxon>
        <taxon>Quillajaceae</taxon>
        <taxon>Quillaja</taxon>
    </lineage>
</organism>
<feature type="domain" description="MBD" evidence="7">
    <location>
        <begin position="16"/>
        <end position="86"/>
    </location>
</feature>
<evidence type="ECO:0000256" key="5">
    <source>
        <dbReference type="ARBA" id="ARBA00023242"/>
    </source>
</evidence>
<dbReference type="PANTHER" id="PTHR33729:SF12">
    <property type="entry name" value="MBD DOMAIN-CONTAINING PROTEIN"/>
    <property type="match status" value="1"/>
</dbReference>
<accession>A0AAD7PEJ9</accession>
<evidence type="ECO:0000259" key="7">
    <source>
        <dbReference type="PROSITE" id="PS50982"/>
    </source>
</evidence>
<feature type="compositionally biased region" description="Basic and acidic residues" evidence="6">
    <location>
        <begin position="294"/>
        <end position="319"/>
    </location>
</feature>
<keyword evidence="4" id="KW-0804">Transcription</keyword>
<protein>
    <submittedName>
        <fullName evidence="8">Methyl-CpG-binding domain-containing protein</fullName>
    </submittedName>
</protein>
<evidence type="ECO:0000313" key="8">
    <source>
        <dbReference type="EMBL" id="KAJ7951900.1"/>
    </source>
</evidence>
<dbReference type="PANTHER" id="PTHR33729">
    <property type="entry name" value="METHYL-CPG BINDING DOMAIN CONTAINING PROTEIN, EXPRESSED"/>
    <property type="match status" value="1"/>
</dbReference>
<comment type="caution">
    <text evidence="8">The sequence shown here is derived from an EMBL/GenBank/DDBJ whole genome shotgun (WGS) entry which is preliminary data.</text>
</comment>
<keyword evidence="5" id="KW-0539">Nucleus</keyword>
<dbReference type="SUPFAM" id="SSF54171">
    <property type="entry name" value="DNA-binding domain"/>
    <property type="match status" value="1"/>
</dbReference>
<keyword evidence="2" id="KW-0805">Transcription regulation</keyword>